<gene>
    <name evidence="1" type="ordered locus">CENSYa_1786</name>
</gene>
<sequence>MRRACPKCGSKKIAEFMYGYPADMEDWLKKIDSGRYHPGGCCVTGHDPKWHCNACSLDFYKLGEVPPWAAEMDAPDGAESPGSR</sequence>
<dbReference type="KEGG" id="csy:CENSYa_1786"/>
<name>A0RYH9_CENSY</name>
<dbReference type="HOGENOM" id="CLU_2695562_0_0_2"/>
<dbReference type="EnsemblBacteria" id="ABK78396">
    <property type="protein sequence ID" value="ABK78396"/>
    <property type="gene ID" value="CENSYa_1786"/>
</dbReference>
<organism evidence="1 2">
    <name type="scientific">Cenarchaeum symbiosum (strain A)</name>
    <dbReference type="NCBI Taxonomy" id="414004"/>
    <lineage>
        <taxon>Archaea</taxon>
        <taxon>Nitrososphaerota</taxon>
        <taxon>Candidatus Cenarchaeales</taxon>
        <taxon>Candidatus Cenarchaeaceae</taxon>
        <taxon>Candidatus Cenarchaeum</taxon>
    </lineage>
</organism>
<dbReference type="EMBL" id="DP000238">
    <property type="protein sequence ID" value="ABK78396.1"/>
    <property type="molecule type" value="Genomic_DNA"/>
</dbReference>
<accession>A0RYH9</accession>
<dbReference type="AlphaFoldDB" id="A0RYH9"/>
<evidence type="ECO:0000313" key="1">
    <source>
        <dbReference type="EMBL" id="ABK78396.1"/>
    </source>
</evidence>
<reference evidence="1 2" key="1">
    <citation type="journal article" date="2006" name="Proc. Natl. Acad. Sci. U.S.A.">
        <title>Genomic analysis of the uncultivated marine crenarchaeote Cenarchaeum symbiosum.</title>
        <authorList>
            <person name="Hallam S.J."/>
            <person name="Konstantinidis K.T."/>
            <person name="Putnam N."/>
            <person name="Schleper C."/>
            <person name="Watanabe Y."/>
            <person name="Sugahara J."/>
            <person name="Preston C."/>
            <person name="de la Torre J."/>
            <person name="Richardson P.M."/>
            <person name="DeLong E.F."/>
        </authorList>
    </citation>
    <scope>NUCLEOTIDE SEQUENCE [LARGE SCALE GENOMIC DNA]</scope>
    <source>
        <strain evidence="2">A</strain>
    </source>
</reference>
<keyword evidence="2" id="KW-1185">Reference proteome</keyword>
<protein>
    <submittedName>
        <fullName evidence="1">Uncharacterized protein</fullName>
    </submittedName>
</protein>
<dbReference type="STRING" id="414004.CENSYa_1786"/>
<dbReference type="Proteomes" id="UP000000758">
    <property type="component" value="Chromosome"/>
</dbReference>
<proteinExistence type="predicted"/>
<evidence type="ECO:0000313" key="2">
    <source>
        <dbReference type="Proteomes" id="UP000000758"/>
    </source>
</evidence>